<dbReference type="RefSeq" id="WP_248592938.1">
    <property type="nucleotide sequence ID" value="NZ_BAABEB010000012.1"/>
</dbReference>
<accession>A0ABY4L2W8</accession>
<sequence>MAKLQYQCTMSLDGFIAGPGGDMSWLAAHLGPDPTAERIMRQTGALLVGRRTFGGDDPYKGTEHEGEPYGGGWDGPQFVLTHHVPDAPVPGVTFVTDLDSAVTAAKAAAGHRNVGVLGAQVAAQCLRAGLLDEIYVSVVPVLLGDGTRLFDHPGGTRIRLEQLELTQTPGAATFVFRVLR</sequence>
<dbReference type="Proteomes" id="UP000832041">
    <property type="component" value="Chromosome"/>
</dbReference>
<organism evidence="2 3">
    <name type="scientific">Thermobifida alba</name>
    <name type="common">Thermomonospora alba</name>
    <dbReference type="NCBI Taxonomy" id="53522"/>
    <lineage>
        <taxon>Bacteria</taxon>
        <taxon>Bacillati</taxon>
        <taxon>Actinomycetota</taxon>
        <taxon>Actinomycetes</taxon>
        <taxon>Streptosporangiales</taxon>
        <taxon>Nocardiopsidaceae</taxon>
        <taxon>Thermobifida</taxon>
    </lineage>
</organism>
<protein>
    <submittedName>
        <fullName evidence="2">Dihydrofolate reductase</fullName>
    </submittedName>
</protein>
<evidence type="ECO:0000259" key="1">
    <source>
        <dbReference type="Pfam" id="PF01872"/>
    </source>
</evidence>
<feature type="domain" description="Bacterial bifunctional deaminase-reductase C-terminal" evidence="1">
    <location>
        <begin position="3"/>
        <end position="167"/>
    </location>
</feature>
<dbReference type="InterPro" id="IPR002734">
    <property type="entry name" value="RibDG_C"/>
</dbReference>
<dbReference type="PANTHER" id="PTHR38011">
    <property type="entry name" value="DIHYDROFOLATE REDUCTASE FAMILY PROTEIN (AFU_ORTHOLOGUE AFUA_8G06820)"/>
    <property type="match status" value="1"/>
</dbReference>
<dbReference type="Pfam" id="PF01872">
    <property type="entry name" value="RibD_C"/>
    <property type="match status" value="1"/>
</dbReference>
<dbReference type="EMBL" id="CP051627">
    <property type="protein sequence ID" value="UPT20658.1"/>
    <property type="molecule type" value="Genomic_DNA"/>
</dbReference>
<keyword evidence="3" id="KW-1185">Reference proteome</keyword>
<dbReference type="Gene3D" id="3.40.430.10">
    <property type="entry name" value="Dihydrofolate Reductase, subunit A"/>
    <property type="match status" value="1"/>
</dbReference>
<reference evidence="2 3" key="1">
    <citation type="submission" date="2020-04" db="EMBL/GenBank/DDBJ databases">
        <title>Thermobifida alba genome sequencing and assembly.</title>
        <authorList>
            <person name="Luzics S."/>
            <person name="Horvath B."/>
            <person name="Nagy I."/>
            <person name="Toth A."/>
            <person name="Nagy I."/>
            <person name="Kukolya J."/>
        </authorList>
    </citation>
    <scope>NUCLEOTIDE SEQUENCE [LARGE SCALE GENOMIC DNA]</scope>
    <source>
        <strain evidence="2 3">DSM 43795</strain>
    </source>
</reference>
<evidence type="ECO:0000313" key="2">
    <source>
        <dbReference type="EMBL" id="UPT20658.1"/>
    </source>
</evidence>
<dbReference type="PANTHER" id="PTHR38011:SF12">
    <property type="entry name" value="BIFUNCTIONAL DEAMINASE-REDUCTASE DOMAIN PROTEIN"/>
    <property type="match status" value="1"/>
</dbReference>
<proteinExistence type="predicted"/>
<dbReference type="InterPro" id="IPR050765">
    <property type="entry name" value="Riboflavin_Biosynth_HTPR"/>
</dbReference>
<gene>
    <name evidence="2" type="ORF">FOF52_06500</name>
</gene>
<name>A0ABY4L2W8_THEAE</name>
<dbReference type="InterPro" id="IPR024072">
    <property type="entry name" value="DHFR-like_dom_sf"/>
</dbReference>
<dbReference type="SUPFAM" id="SSF53597">
    <property type="entry name" value="Dihydrofolate reductase-like"/>
    <property type="match status" value="1"/>
</dbReference>
<evidence type="ECO:0000313" key="3">
    <source>
        <dbReference type="Proteomes" id="UP000832041"/>
    </source>
</evidence>